<feature type="compositionally biased region" description="Acidic residues" evidence="1">
    <location>
        <begin position="66"/>
        <end position="75"/>
    </location>
</feature>
<accession>A0A6A6EQR1</accession>
<feature type="compositionally biased region" description="Acidic residues" evidence="1">
    <location>
        <begin position="37"/>
        <end position="53"/>
    </location>
</feature>
<organism evidence="2 3">
    <name type="scientific">Zopfia rhizophila CBS 207.26</name>
    <dbReference type="NCBI Taxonomy" id="1314779"/>
    <lineage>
        <taxon>Eukaryota</taxon>
        <taxon>Fungi</taxon>
        <taxon>Dikarya</taxon>
        <taxon>Ascomycota</taxon>
        <taxon>Pezizomycotina</taxon>
        <taxon>Dothideomycetes</taxon>
        <taxon>Dothideomycetes incertae sedis</taxon>
        <taxon>Zopfiaceae</taxon>
        <taxon>Zopfia</taxon>
    </lineage>
</organism>
<proteinExistence type="predicted"/>
<sequence length="114" mass="13143">MMESWRYRWRVLAMDCGLTADCVRDDVSKSSVREYYVPDEIEEEEEEDADDGYEIPVSDDGRTDVEAAESEDEDSLPGRRRRQRSLAPVVAIKQRKKRGGARRGGGKEEEEDDR</sequence>
<evidence type="ECO:0000313" key="2">
    <source>
        <dbReference type="EMBL" id="KAF2193904.1"/>
    </source>
</evidence>
<dbReference type="EMBL" id="ML994612">
    <property type="protein sequence ID" value="KAF2193904.1"/>
    <property type="molecule type" value="Genomic_DNA"/>
</dbReference>
<protein>
    <submittedName>
        <fullName evidence="2">Uncharacterized protein</fullName>
    </submittedName>
</protein>
<feature type="region of interest" description="Disordered" evidence="1">
    <location>
        <begin position="35"/>
        <end position="114"/>
    </location>
</feature>
<name>A0A6A6EQR1_9PEZI</name>
<keyword evidence="3" id="KW-1185">Reference proteome</keyword>
<evidence type="ECO:0000256" key="1">
    <source>
        <dbReference type="SAM" id="MobiDB-lite"/>
    </source>
</evidence>
<reference evidence="2" key="1">
    <citation type="journal article" date="2020" name="Stud. Mycol.">
        <title>101 Dothideomycetes genomes: a test case for predicting lifestyles and emergence of pathogens.</title>
        <authorList>
            <person name="Haridas S."/>
            <person name="Albert R."/>
            <person name="Binder M."/>
            <person name="Bloem J."/>
            <person name="Labutti K."/>
            <person name="Salamov A."/>
            <person name="Andreopoulos B."/>
            <person name="Baker S."/>
            <person name="Barry K."/>
            <person name="Bills G."/>
            <person name="Bluhm B."/>
            <person name="Cannon C."/>
            <person name="Castanera R."/>
            <person name="Culley D."/>
            <person name="Daum C."/>
            <person name="Ezra D."/>
            <person name="Gonzalez J."/>
            <person name="Henrissat B."/>
            <person name="Kuo A."/>
            <person name="Liang C."/>
            <person name="Lipzen A."/>
            <person name="Lutzoni F."/>
            <person name="Magnuson J."/>
            <person name="Mondo S."/>
            <person name="Nolan M."/>
            <person name="Ohm R."/>
            <person name="Pangilinan J."/>
            <person name="Park H.-J."/>
            <person name="Ramirez L."/>
            <person name="Alfaro M."/>
            <person name="Sun H."/>
            <person name="Tritt A."/>
            <person name="Yoshinaga Y."/>
            <person name="Zwiers L.-H."/>
            <person name="Turgeon B."/>
            <person name="Goodwin S."/>
            <person name="Spatafora J."/>
            <person name="Crous P."/>
            <person name="Grigoriev I."/>
        </authorList>
    </citation>
    <scope>NUCLEOTIDE SEQUENCE</scope>
    <source>
        <strain evidence="2">CBS 207.26</strain>
    </source>
</reference>
<gene>
    <name evidence="2" type="ORF">K469DRAFT_688990</name>
</gene>
<dbReference type="AlphaFoldDB" id="A0A6A6EQR1"/>
<evidence type="ECO:0000313" key="3">
    <source>
        <dbReference type="Proteomes" id="UP000800200"/>
    </source>
</evidence>
<dbReference type="Proteomes" id="UP000800200">
    <property type="component" value="Unassembled WGS sequence"/>
</dbReference>